<gene>
    <name evidence="1" type="ORF">EJ04DRAFT_577155</name>
</gene>
<dbReference type="InterPro" id="IPR007174">
    <property type="entry name" value="Las1"/>
</dbReference>
<comment type="caution">
    <text evidence="1">The sequence shown here is derived from an EMBL/GenBank/DDBJ whole genome shotgun (WGS) entry which is preliminary data.</text>
</comment>
<dbReference type="AlphaFoldDB" id="A0A9P4QZL6"/>
<reference evidence="1" key="1">
    <citation type="journal article" date="2020" name="Stud. Mycol.">
        <title>101 Dothideomycetes genomes: a test case for predicting lifestyles and emergence of pathogens.</title>
        <authorList>
            <person name="Haridas S."/>
            <person name="Albert R."/>
            <person name="Binder M."/>
            <person name="Bloem J."/>
            <person name="Labutti K."/>
            <person name="Salamov A."/>
            <person name="Andreopoulos B."/>
            <person name="Baker S."/>
            <person name="Barry K."/>
            <person name="Bills G."/>
            <person name="Bluhm B."/>
            <person name="Cannon C."/>
            <person name="Castanera R."/>
            <person name="Culley D."/>
            <person name="Daum C."/>
            <person name="Ezra D."/>
            <person name="Gonzalez J."/>
            <person name="Henrissat B."/>
            <person name="Kuo A."/>
            <person name="Liang C."/>
            <person name="Lipzen A."/>
            <person name="Lutzoni F."/>
            <person name="Magnuson J."/>
            <person name="Mondo S."/>
            <person name="Nolan M."/>
            <person name="Ohm R."/>
            <person name="Pangilinan J."/>
            <person name="Park H.-J."/>
            <person name="Ramirez L."/>
            <person name="Alfaro M."/>
            <person name="Sun H."/>
            <person name="Tritt A."/>
            <person name="Yoshinaga Y."/>
            <person name="Zwiers L.-H."/>
            <person name="Turgeon B."/>
            <person name="Goodwin S."/>
            <person name="Spatafora J."/>
            <person name="Crous P."/>
            <person name="Grigoriev I."/>
        </authorList>
    </citation>
    <scope>NUCLEOTIDE SEQUENCE</scope>
    <source>
        <strain evidence="1">CBS 125425</strain>
    </source>
</reference>
<keyword evidence="2" id="KW-1185">Reference proteome</keyword>
<dbReference type="GO" id="GO:0004519">
    <property type="term" value="F:endonuclease activity"/>
    <property type="evidence" value="ECO:0007669"/>
    <property type="project" value="InterPro"/>
</dbReference>
<dbReference type="Proteomes" id="UP000799444">
    <property type="component" value="Unassembled WGS sequence"/>
</dbReference>
<dbReference type="OrthoDB" id="10263222at2759"/>
<organism evidence="1 2">
    <name type="scientific">Polyplosphaeria fusca</name>
    <dbReference type="NCBI Taxonomy" id="682080"/>
    <lineage>
        <taxon>Eukaryota</taxon>
        <taxon>Fungi</taxon>
        <taxon>Dikarya</taxon>
        <taxon>Ascomycota</taxon>
        <taxon>Pezizomycotina</taxon>
        <taxon>Dothideomycetes</taxon>
        <taxon>Pleosporomycetidae</taxon>
        <taxon>Pleosporales</taxon>
        <taxon>Tetraplosphaeriaceae</taxon>
        <taxon>Polyplosphaeria</taxon>
    </lineage>
</organism>
<dbReference type="GO" id="GO:0000470">
    <property type="term" value="P:maturation of LSU-rRNA"/>
    <property type="evidence" value="ECO:0007669"/>
    <property type="project" value="TreeGrafter"/>
</dbReference>
<evidence type="ECO:0000313" key="1">
    <source>
        <dbReference type="EMBL" id="KAF2734108.1"/>
    </source>
</evidence>
<protein>
    <submittedName>
        <fullName evidence="1">Las1-domain-containing protein</fullName>
    </submittedName>
</protein>
<name>A0A9P4QZL6_9PLEO</name>
<dbReference type="Pfam" id="PF04031">
    <property type="entry name" value="Las1"/>
    <property type="match status" value="1"/>
</dbReference>
<dbReference type="GO" id="GO:0090730">
    <property type="term" value="C:Las1 complex"/>
    <property type="evidence" value="ECO:0007669"/>
    <property type="project" value="InterPro"/>
</dbReference>
<accession>A0A9P4QZL6</accession>
<dbReference type="PANTHER" id="PTHR15002:SF0">
    <property type="entry name" value="RIBOSOMAL BIOGENESIS PROTEIN LAS1L"/>
    <property type="match status" value="1"/>
</dbReference>
<dbReference type="EMBL" id="ML996152">
    <property type="protein sequence ID" value="KAF2734108.1"/>
    <property type="molecule type" value="Genomic_DNA"/>
</dbReference>
<dbReference type="GO" id="GO:0030687">
    <property type="term" value="C:preribosome, large subunit precursor"/>
    <property type="evidence" value="ECO:0007669"/>
    <property type="project" value="TreeGrafter"/>
</dbReference>
<proteinExistence type="predicted"/>
<dbReference type="GO" id="GO:0000460">
    <property type="term" value="P:maturation of 5.8S rRNA"/>
    <property type="evidence" value="ECO:0007669"/>
    <property type="project" value="TreeGrafter"/>
</dbReference>
<sequence length="422" mass="47543">MVPHGPIVNTPWRSAQELLQLRRELYWHAEIGDEDRRQEAVNQMQAWRAKFGELPLLLDNTIDLVCAVVHNEKGGPVSSLKMVYGGAITRTITGISDTMADLQRNRPEWMDSPAFSDNTIYKLKEVRHCFVHRQMPTLSELRLVAQQLLELLWTNYWSQLDAAFCPVTFSSSNLKPDLQLAIQSYKQSRKTEIKTPKHRLSNTLSSAALKSARAIKRTLPAKSPSKDIDTLADLLITKMIPADRELGQSMQGAFLLWHPLLANLFQRMPMFHSALQDRLLSAMNNSVPTGAAVRATRLSPQKEALCEWLVHVSLKPESRFEGLLEECFSAPTYWNLRVAEGVLRGYEGEDGGVWKGVLWAAGEEEEAEVQQQQEQEHGEDAMQGVVGAVTAVEAVIARPMKHLGMYKLKPLGYMNEGEEDDE</sequence>
<dbReference type="PANTHER" id="PTHR15002">
    <property type="entry name" value="RIBOSOMAL BIOGENESIS PROTEIN LAS1L"/>
    <property type="match status" value="1"/>
</dbReference>
<evidence type="ECO:0000313" key="2">
    <source>
        <dbReference type="Proteomes" id="UP000799444"/>
    </source>
</evidence>